<evidence type="ECO:0000313" key="6">
    <source>
        <dbReference type="EMBL" id="KAK9838539.1"/>
    </source>
</evidence>
<feature type="region of interest" description="Disordered" evidence="4">
    <location>
        <begin position="729"/>
        <end position="750"/>
    </location>
</feature>
<feature type="region of interest" description="Disordered" evidence="4">
    <location>
        <begin position="276"/>
        <end position="390"/>
    </location>
</feature>
<gene>
    <name evidence="6" type="ORF">WJX81_006074</name>
</gene>
<sequence>MIAEWGLTKAQEEVLLEQFKKQLIEAGVYDDTKDMYFLRRFLRARQHDLKKTKDMYAASMKWRREFGVEDVTNNFHFTERDAFIALYPQGYHKTDKLGRPIYIQHLGQINMKKMYEVTTEERMLKFHVQEYERCARYIMPACSIVAGRHIDQTFAIIDLKGVGLKHLTGEVKKMLGKITSIDQNNYPEMMGHTCIINAPGVFKVIWTIIKPMLDPRTQAKIEVLSKDYQKGLLEWIEPANLPDYLGGTSRATLLDDAGPWQDPGIVAEIEAGRARTGGAKHIREEPEGEAASGAGGAAAEVAASPGGYLPPPAVALTRRNSSGSQLGDAEENYYSPRSQTSFSGSFVSAADGLERTGSDDAEPMPSPFAAPPAAAMPPAAGGKPAAGKGGGASSILARVRALEERVPALAAKAGKRAPLPTEPPAATLLSRIEVLEAAVGTLLALQEEQLDQHPAKDAERPAQQRRGCLACLPREEGCLSQFGALNAATPGLWRAAGLRRTNVQRAASMPAPQPAARPREREHNCAVQLEDVRAMWLLVRGGAQLRRQLLIEDLETGDVLMPLVDLKPVFQANYSRKVSALRNRLVVAPSGSELLAARPRGCTLYWKWAFEAPATVKDVIRREIGAENMASGHVRLVLVPIAYNAMAAKEAQRKQPLFVALAAALRRSTYFPLLKHPPPEPVLPGGAAQAAPGMESSIDPDMEEPPLFTGPHNLRATLRKHMEVLSETDKLTDAPGAKRPRSSQGDMARPIMLRDEAAEGQAGASTCEAPSAAWVAELRSKLRADLHRELSRELGTELKRVAQEVAGTRAAYEGQIAELYYDLAAAKSCLMQLYGVILPGRIPEGQPPLQPQAQQRLQPLEHQAAPAGMAHVPSPDAPRIPVEDAAGTLRHAAAAELLSAGDRALGNALHNSLSVDSLASGGAAREGSHDSSNTAGGAMAGLTGALLQHAGGRRGMRGAYAVEAGAAAGEGAANEGALGFLHQLLMQQQVGGGEVSGGALGGLLAAPAGLSGRRRRAGC</sequence>
<dbReference type="PANTHER" id="PTHR45657">
    <property type="entry name" value="CRAL-TRIO DOMAIN-CONTAINING PROTEIN YKL091C-RELATED"/>
    <property type="match status" value="1"/>
</dbReference>
<comment type="similarity">
    <text evidence="3">Belongs to the SFH family.</text>
</comment>
<evidence type="ECO:0000259" key="5">
    <source>
        <dbReference type="PROSITE" id="PS50191"/>
    </source>
</evidence>
<dbReference type="GO" id="GO:0000139">
    <property type="term" value="C:Golgi membrane"/>
    <property type="evidence" value="ECO:0007669"/>
    <property type="project" value="UniProtKB-SubCell"/>
</dbReference>
<evidence type="ECO:0000256" key="1">
    <source>
        <dbReference type="ARBA" id="ARBA00004202"/>
    </source>
</evidence>
<evidence type="ECO:0000256" key="2">
    <source>
        <dbReference type="ARBA" id="ARBA00004395"/>
    </source>
</evidence>
<comment type="caution">
    <text evidence="6">The sequence shown here is derived from an EMBL/GenBank/DDBJ whole genome shotgun (WGS) entry which is preliminary data.</text>
</comment>
<dbReference type="SUPFAM" id="SSF46938">
    <property type="entry name" value="CRAL/TRIO N-terminal domain"/>
    <property type="match status" value="1"/>
</dbReference>
<evidence type="ECO:0000256" key="3">
    <source>
        <dbReference type="ARBA" id="ARBA00038020"/>
    </source>
</evidence>
<dbReference type="Gene3D" id="3.40.525.10">
    <property type="entry name" value="CRAL-TRIO lipid binding domain"/>
    <property type="match status" value="1"/>
</dbReference>
<feature type="domain" description="CRAL-TRIO" evidence="5">
    <location>
        <begin position="79"/>
        <end position="253"/>
    </location>
</feature>
<dbReference type="GO" id="GO:0005886">
    <property type="term" value="C:plasma membrane"/>
    <property type="evidence" value="ECO:0007669"/>
    <property type="project" value="UniProtKB-SubCell"/>
</dbReference>
<dbReference type="SMART" id="SM00516">
    <property type="entry name" value="SEC14"/>
    <property type="match status" value="1"/>
</dbReference>
<dbReference type="Proteomes" id="UP001445335">
    <property type="component" value="Unassembled WGS sequence"/>
</dbReference>
<feature type="compositionally biased region" description="Low complexity" evidence="4">
    <location>
        <begin position="371"/>
        <end position="386"/>
    </location>
</feature>
<dbReference type="InterPro" id="IPR036865">
    <property type="entry name" value="CRAL-TRIO_dom_sf"/>
</dbReference>
<dbReference type="PANTHER" id="PTHR45657:SF1">
    <property type="entry name" value="CRAL-TRIO DOMAIN-CONTAINING PROTEIN YKL091C-RELATED"/>
    <property type="match status" value="1"/>
</dbReference>
<feature type="compositionally biased region" description="Low complexity" evidence="4">
    <location>
        <begin position="289"/>
        <end position="307"/>
    </location>
</feature>
<dbReference type="CDD" id="cd00170">
    <property type="entry name" value="SEC14"/>
    <property type="match status" value="1"/>
</dbReference>
<dbReference type="Gene3D" id="1.10.8.20">
    <property type="entry name" value="N-terminal domain of phosphatidylinositol transfer protein sec14p"/>
    <property type="match status" value="1"/>
</dbReference>
<evidence type="ECO:0000313" key="7">
    <source>
        <dbReference type="Proteomes" id="UP001445335"/>
    </source>
</evidence>
<dbReference type="Pfam" id="PF00650">
    <property type="entry name" value="CRAL_TRIO"/>
    <property type="match status" value="1"/>
</dbReference>
<dbReference type="InterPro" id="IPR036273">
    <property type="entry name" value="CRAL/TRIO_N_dom_sf"/>
</dbReference>
<keyword evidence="7" id="KW-1185">Reference proteome</keyword>
<dbReference type="PROSITE" id="PS50191">
    <property type="entry name" value="CRAL_TRIO"/>
    <property type="match status" value="1"/>
</dbReference>
<dbReference type="InterPro" id="IPR001251">
    <property type="entry name" value="CRAL-TRIO_dom"/>
</dbReference>
<dbReference type="InterPro" id="IPR051026">
    <property type="entry name" value="PI/PC_transfer"/>
</dbReference>
<evidence type="ECO:0000256" key="4">
    <source>
        <dbReference type="SAM" id="MobiDB-lite"/>
    </source>
</evidence>
<proteinExistence type="inferred from homology"/>
<dbReference type="AlphaFoldDB" id="A0AAW1RXL9"/>
<comment type="subcellular location">
    <subcellularLocation>
        <location evidence="1">Cell membrane</location>
        <topology evidence="1">Peripheral membrane protein</topology>
    </subcellularLocation>
    <subcellularLocation>
        <location evidence="2">Golgi apparatus membrane</location>
        <topology evidence="2">Peripheral membrane protein</topology>
    </subcellularLocation>
</comment>
<dbReference type="SUPFAM" id="SSF52087">
    <property type="entry name" value="CRAL/TRIO domain"/>
    <property type="match status" value="1"/>
</dbReference>
<dbReference type="EMBL" id="JALJOU010000018">
    <property type="protein sequence ID" value="KAK9838539.1"/>
    <property type="molecule type" value="Genomic_DNA"/>
</dbReference>
<reference evidence="6 7" key="1">
    <citation type="journal article" date="2024" name="Nat. Commun.">
        <title>Phylogenomics reveals the evolutionary origins of lichenization in chlorophyte algae.</title>
        <authorList>
            <person name="Puginier C."/>
            <person name="Libourel C."/>
            <person name="Otte J."/>
            <person name="Skaloud P."/>
            <person name="Haon M."/>
            <person name="Grisel S."/>
            <person name="Petersen M."/>
            <person name="Berrin J.G."/>
            <person name="Delaux P.M."/>
            <person name="Dal Grande F."/>
            <person name="Keller J."/>
        </authorList>
    </citation>
    <scope>NUCLEOTIDE SEQUENCE [LARGE SCALE GENOMIC DNA]</scope>
    <source>
        <strain evidence="6 7">SAG 245.80</strain>
    </source>
</reference>
<name>A0AAW1RXL9_9CHLO</name>
<feature type="compositionally biased region" description="Polar residues" evidence="4">
    <location>
        <begin position="335"/>
        <end position="346"/>
    </location>
</feature>
<protein>
    <recommendedName>
        <fullName evidence="5">CRAL-TRIO domain-containing protein</fullName>
    </recommendedName>
</protein>
<accession>A0AAW1RXL9</accession>
<organism evidence="6 7">
    <name type="scientific">Elliptochloris bilobata</name>
    <dbReference type="NCBI Taxonomy" id="381761"/>
    <lineage>
        <taxon>Eukaryota</taxon>
        <taxon>Viridiplantae</taxon>
        <taxon>Chlorophyta</taxon>
        <taxon>core chlorophytes</taxon>
        <taxon>Trebouxiophyceae</taxon>
        <taxon>Trebouxiophyceae incertae sedis</taxon>
        <taxon>Elliptochloris clade</taxon>
        <taxon>Elliptochloris</taxon>
    </lineage>
</organism>